<evidence type="ECO:0000313" key="2">
    <source>
        <dbReference type="Proteomes" id="UP000741013"/>
    </source>
</evidence>
<proteinExistence type="predicted"/>
<dbReference type="EMBL" id="JAGGMS010000001">
    <property type="protein sequence ID" value="MBP2182237.1"/>
    <property type="molecule type" value="Genomic_DNA"/>
</dbReference>
<comment type="caution">
    <text evidence="1">The sequence shown here is derived from an EMBL/GenBank/DDBJ whole genome shotgun (WGS) entry which is preliminary data.</text>
</comment>
<gene>
    <name evidence="1" type="ORF">JOM49_003763</name>
</gene>
<dbReference type="SUPFAM" id="SSF48452">
    <property type="entry name" value="TPR-like"/>
    <property type="match status" value="1"/>
</dbReference>
<reference evidence="1 2" key="1">
    <citation type="submission" date="2021-03" db="EMBL/GenBank/DDBJ databases">
        <title>Sequencing the genomes of 1000 actinobacteria strains.</title>
        <authorList>
            <person name="Klenk H.-P."/>
        </authorList>
    </citation>
    <scope>NUCLEOTIDE SEQUENCE [LARGE SCALE GENOMIC DNA]</scope>
    <source>
        <strain evidence="1 2">DSM 45510</strain>
    </source>
</reference>
<name>A0ABS4PS33_9PSEU</name>
<dbReference type="Proteomes" id="UP000741013">
    <property type="component" value="Unassembled WGS sequence"/>
</dbReference>
<accession>A0ABS4PS33</accession>
<dbReference type="RefSeq" id="WP_308158785.1">
    <property type="nucleotide sequence ID" value="NZ_JAGGMS010000001.1"/>
</dbReference>
<keyword evidence="2" id="KW-1185">Reference proteome</keyword>
<dbReference type="InterPro" id="IPR011990">
    <property type="entry name" value="TPR-like_helical_dom_sf"/>
</dbReference>
<protein>
    <submittedName>
        <fullName evidence="1">Tetratricopeptide (TPR) repeat protein</fullName>
    </submittedName>
</protein>
<organism evidence="1 2">
    <name type="scientific">Amycolatopsis magusensis</name>
    <dbReference type="NCBI Taxonomy" id="882444"/>
    <lineage>
        <taxon>Bacteria</taxon>
        <taxon>Bacillati</taxon>
        <taxon>Actinomycetota</taxon>
        <taxon>Actinomycetes</taxon>
        <taxon>Pseudonocardiales</taxon>
        <taxon>Pseudonocardiaceae</taxon>
        <taxon>Amycolatopsis</taxon>
    </lineage>
</organism>
<evidence type="ECO:0000313" key="1">
    <source>
        <dbReference type="EMBL" id="MBP2182237.1"/>
    </source>
</evidence>
<sequence>MTSQGAPRRREPRTLLEQLIWERNQTLAEFVEWAEEFARRHNEPGTLSERHLKRLIAGHKSDGTRTGRPRAATSRLLEKIFGYSADRLLNFPAVALSDSQHELRQRLASSRRVSSSTVTLLHEQLDATRILDRQLGAIATHEDVLQKLNQVRQLMQYSLSPNIRRQLAALLSEIGTLAGWQALDLGSPMNSWKYYELARLAAWETDDAAFQAHAEAEQAFVLLDANEIKEAISILEAALTKARGSDPTLQAWLTAAHGEALACSEDITASLRSYDTAATQLREPTRTTPFVLLDSVHLERWRGHALATVKHKDAVDTLRSSLKKLDNTFSRAETSLRISLADSLIADGDRSEAHVQLDTASKMAANIGSIRLKRRIQNIRIATELA</sequence>